<feature type="compositionally biased region" description="Low complexity" evidence="2">
    <location>
        <begin position="187"/>
        <end position="199"/>
    </location>
</feature>
<feature type="region of interest" description="Disordered" evidence="2">
    <location>
        <begin position="385"/>
        <end position="428"/>
    </location>
</feature>
<feature type="compositionally biased region" description="Basic and acidic residues" evidence="2">
    <location>
        <begin position="1299"/>
        <end position="1331"/>
    </location>
</feature>
<dbReference type="VEuPathDB" id="CryptoDB:Cvel_12184"/>
<feature type="compositionally biased region" description="Low complexity" evidence="2">
    <location>
        <begin position="1007"/>
        <end position="1016"/>
    </location>
</feature>
<keyword evidence="1" id="KW-0175">Coiled coil</keyword>
<feature type="compositionally biased region" description="Basic and acidic residues" evidence="2">
    <location>
        <begin position="1526"/>
        <end position="1550"/>
    </location>
</feature>
<evidence type="ECO:0000313" key="3">
    <source>
        <dbReference type="EMBL" id="CUC10801.1"/>
    </source>
</evidence>
<feature type="compositionally biased region" description="Acidic residues" evidence="2">
    <location>
        <begin position="1117"/>
        <end position="1128"/>
    </location>
</feature>
<feature type="region of interest" description="Disordered" evidence="2">
    <location>
        <begin position="477"/>
        <end position="497"/>
    </location>
</feature>
<feature type="compositionally biased region" description="Low complexity" evidence="2">
    <location>
        <begin position="1394"/>
        <end position="1426"/>
    </location>
</feature>
<feature type="compositionally biased region" description="Basic and acidic residues" evidence="2">
    <location>
        <begin position="1087"/>
        <end position="1116"/>
    </location>
</feature>
<feature type="region of interest" description="Disordered" evidence="2">
    <location>
        <begin position="1818"/>
        <end position="1866"/>
    </location>
</feature>
<feature type="compositionally biased region" description="Low complexity" evidence="2">
    <location>
        <begin position="19"/>
        <end position="30"/>
    </location>
</feature>
<feature type="region of interest" description="Disordered" evidence="2">
    <location>
        <begin position="1680"/>
        <end position="1705"/>
    </location>
</feature>
<feature type="region of interest" description="Disordered" evidence="2">
    <location>
        <begin position="1888"/>
        <end position="1926"/>
    </location>
</feature>
<feature type="compositionally biased region" description="Pro residues" evidence="2">
    <location>
        <begin position="767"/>
        <end position="778"/>
    </location>
</feature>
<feature type="region of interest" description="Disordered" evidence="2">
    <location>
        <begin position="1177"/>
        <end position="1231"/>
    </location>
</feature>
<feature type="compositionally biased region" description="Basic and acidic residues" evidence="2">
    <location>
        <begin position="1563"/>
        <end position="1579"/>
    </location>
</feature>
<evidence type="ECO:0000256" key="2">
    <source>
        <dbReference type="SAM" id="MobiDB-lite"/>
    </source>
</evidence>
<feature type="compositionally biased region" description="Basic and acidic residues" evidence="2">
    <location>
        <begin position="789"/>
        <end position="803"/>
    </location>
</feature>
<feature type="compositionally biased region" description="Basic and acidic residues" evidence="2">
    <location>
        <begin position="681"/>
        <end position="691"/>
    </location>
</feature>
<feature type="region of interest" description="Disordered" evidence="2">
    <location>
        <begin position="1486"/>
        <end position="1611"/>
    </location>
</feature>
<feature type="compositionally biased region" description="Polar residues" evidence="2">
    <location>
        <begin position="300"/>
        <end position="316"/>
    </location>
</feature>
<feature type="compositionally biased region" description="Polar residues" evidence="2">
    <location>
        <begin position="930"/>
        <end position="944"/>
    </location>
</feature>
<feature type="compositionally biased region" description="Basic and acidic residues" evidence="2">
    <location>
        <begin position="955"/>
        <end position="971"/>
    </location>
</feature>
<feature type="region of interest" description="Disordered" evidence="2">
    <location>
        <begin position="1064"/>
        <end position="1128"/>
    </location>
</feature>
<accession>A0A0K6SAY6</accession>
<evidence type="ECO:0000256" key="1">
    <source>
        <dbReference type="SAM" id="Coils"/>
    </source>
</evidence>
<feature type="region of interest" description="Disordered" evidence="2">
    <location>
        <begin position="1271"/>
        <end position="1426"/>
    </location>
</feature>
<feature type="compositionally biased region" description="Polar residues" evidence="2">
    <location>
        <begin position="663"/>
        <end position="677"/>
    </location>
</feature>
<feature type="compositionally biased region" description="Basic and acidic residues" evidence="2">
    <location>
        <begin position="88"/>
        <end position="103"/>
    </location>
</feature>
<organism evidence="3">
    <name type="scientific">Chromera velia CCMP2878</name>
    <dbReference type="NCBI Taxonomy" id="1169474"/>
    <lineage>
        <taxon>Eukaryota</taxon>
        <taxon>Sar</taxon>
        <taxon>Alveolata</taxon>
        <taxon>Colpodellida</taxon>
        <taxon>Chromeraceae</taxon>
        <taxon>Chromera</taxon>
    </lineage>
</organism>
<reference evidence="3" key="1">
    <citation type="submission" date="2014-11" db="EMBL/GenBank/DDBJ databases">
        <title>Molecular phylogeny of cliff fern family Woodsiaceae with morphological implications.</title>
        <authorList>
            <person name="Shao Y.-Z."/>
            <person name="Wei R."/>
            <person name="Zhang X.-C."/>
        </authorList>
    </citation>
    <scope>NUCLEOTIDE SEQUENCE</scope>
</reference>
<feature type="compositionally biased region" description="Basic and acidic residues" evidence="2">
    <location>
        <begin position="1851"/>
        <end position="1863"/>
    </location>
</feature>
<proteinExistence type="predicted"/>
<gene>
    <name evidence="3" type="ORF">Cvel_12184.t1.CR1</name>
</gene>
<feature type="region of interest" description="Disordered" evidence="2">
    <location>
        <begin position="646"/>
        <end position="729"/>
    </location>
</feature>
<feature type="region of interest" description="Disordered" evidence="2">
    <location>
        <begin position="903"/>
        <end position="1031"/>
    </location>
</feature>
<feature type="compositionally biased region" description="Basic residues" evidence="2">
    <location>
        <begin position="1902"/>
        <end position="1917"/>
    </location>
</feature>
<feature type="region of interest" description="Disordered" evidence="2">
    <location>
        <begin position="758"/>
        <end position="822"/>
    </location>
</feature>
<name>A0A0K6SAY6_9ALVE</name>
<feature type="compositionally biased region" description="Low complexity" evidence="2">
    <location>
        <begin position="918"/>
        <end position="929"/>
    </location>
</feature>
<sequence length="1981" mass="212215">MKLAGRLDATLPPKKEGSTDSAGSLSDSSGASGGLPGGGRNEDKGQGGGGGEETLSDRLDSASPSELKRKLGLAVAEGSEDEGVVGESRSDMHSHCEGEEGGRESGGGPSRPLGANSSTPFALLTDSQHADMTMQLQRREKEKKGTSPTSSSYRPGSAGQLHELKFSVVKQPETGLEGDTISRRRPATAGAPHTAATGTLPLGGAHSPTMRGRPRTGVSNPKATVSLEGPLHCLYEEQPCVSNTTVESHLLTKALISCGLQKTFVPRLPGMRRGRGEMRKVDASQTGAAEERLGGGGGPSNSITLQQQDRSKSKSQLLSGSIEEQVSVLVPILEKKLTFTQAELRKVNFRLTTPLSVQRGKDSGAFSAEAAQRAFEMFLLAQKEGGAGGGRRRKKGPSGGPINFDDEVRAPPSPFEQGEREREGGVPEGVAAARRDSAFAALACRGFSGPLDPSEPLFSFLKGGRDSVQVSALKRSLSADPRGRAPGEWRPGMQMGGPYRTLPFGTKFVYKEGEREIQGEDRFWRFSYLTPGAFGVDPRNPVGRLAAQQRHSPEGLHCAASANSRKRPQSVPHQQQRGGKSCHRPKSASRYPGGLVSNRRREDPLMMIPKWQNKYAMPDPVGVPLPPSVKSPEVLVQRRAEAIAQSSLRASLTPRNEKETPLSHRSLSRTHTQTRTVTVEGEGREREDRQFRNHGGGKGKRPFEERGRGERKGKGGELEEEELEANREPVRLKFQETAGHHSRAPASAYTVTTTSFACTDERSRPSGLPPPSRCPSPAPTQSASAVHTHRPDPGQGERGKKEPEEEADRNIPPLAGVVPMVVVSPGSGGVPCAEEEKEEQKRGIAALEAELDQKAKEVAELQKKLKGEREKEKERDGRVYMTVGAHAHGLAFPFPFPFPSKSATAGCRRKLVGGGGESQQAAASRSSSSNPCRISSTPHSNDASAVTVRRVNFPSEEKGSPARHVGEKGEGRQYNQREGQKESLHSRSAGHSPAASRGDASLSSCHQQPNQQQQQPDARTCEKKQKQRQQLNDALEETLWLAIHMHRDFLSDRTVRFVVLEGSSGAHSKAKGGGKGEVQGRNSQGGGEEREPDGTAVSERSKGREGDGDHYGREVEEGQVEEEREDLEEILSQLPSRPLQELLRDCRTTGTRRLAQELPHIFDRLLSRSLLCVGKEKEKERGAAMQRGERRSENREEKDPADGSREGVGGSKRGAACTVASTDSKEEWGGEDENGLSLLADDLGRAVSVRNSLLRLASKWTSRKRHITRLHASLQAPRGDRPATATAAVSGGGLQKKRGGGERREATHLSNEREEEKGEAEKRTGTSEEAKGAVLRKKQQNGKSAGSRTAARPANRSSEGQLGASLAHKKRPDDHHAASNNNKIAAGSSSLPFPNATAHAPSSSSSAPGPPFHSSANKSKPQQPVKVKVNLHSQTVGIDQLFASSPAFKGERVRVFGSDAAGMGGGGDEGRGNKLELLMESPLLAEPPSNGPMPRPTHSQTPPLPPHSAASFPIHDSGGGHSMRIRRGDNLMKKKQKNAEMERCNPRDINLHPSLHYFAPNPQDRHSYSEQEGHQEDLHSSSSSSSSIRPPTHPPGAAVRPLTTPSSSSPCQAVPVALHLSSETQESAPISFSVPFLPNYPLQEEAEGEGETILIQQHSSGGDPVRVLPGRLIPIGPAAAARVSSGRPTGTPSAPTAPPLPQSHLLRSSSSACCFPVSLSSSSSSSASASASASAADRLHDLSGCRRLSRGTVAPHARTYMINPPSASGCPFPFPNALCVDRGQETGDEIISPPPMHKFDDFQTDTAIADVAYPDYSSQEAGGMSRKGGVTQRGRGPERLKNSKSSCLLIEGDRESKGEHESRPMLNRETAIEILKFLETKGIGGVPVQGGGGGSFQASRSKSPHKTLLHGPQRRQNVKASAKNDARVSGILQHKVGLSKNIKSSISSVWTAEDFARITTQAAEKRGAAKKMIITKTKKHH</sequence>
<feature type="compositionally biased region" description="Polar residues" evidence="2">
    <location>
        <begin position="1378"/>
        <end position="1392"/>
    </location>
</feature>
<feature type="region of interest" description="Disordered" evidence="2">
    <location>
        <begin position="546"/>
        <end position="601"/>
    </location>
</feature>
<feature type="compositionally biased region" description="Basic and acidic residues" evidence="2">
    <location>
        <begin position="701"/>
        <end position="717"/>
    </location>
</feature>
<protein>
    <submittedName>
        <fullName evidence="3">Uncharacterized protein</fullName>
    </submittedName>
</protein>
<feature type="coiled-coil region" evidence="1">
    <location>
        <begin position="830"/>
        <end position="875"/>
    </location>
</feature>
<feature type="region of interest" description="Disordered" evidence="2">
    <location>
        <begin position="1"/>
        <end position="220"/>
    </location>
</feature>
<feature type="region of interest" description="Disordered" evidence="2">
    <location>
        <begin position="269"/>
        <end position="316"/>
    </location>
</feature>
<dbReference type="EMBL" id="CDMZ01005718">
    <property type="protein sequence ID" value="CUC10801.1"/>
    <property type="molecule type" value="Genomic_DNA"/>
</dbReference>
<feature type="compositionally biased region" description="Basic and acidic residues" evidence="2">
    <location>
        <begin position="1177"/>
        <end position="1205"/>
    </location>
</feature>
<feature type="compositionally biased region" description="Low complexity" evidence="2">
    <location>
        <begin position="1684"/>
        <end position="1694"/>
    </location>
</feature>